<evidence type="ECO:0000313" key="3">
    <source>
        <dbReference type="Proteomes" id="UP000018001"/>
    </source>
</evidence>
<accession>V5FY71</accession>
<gene>
    <name evidence="2" type="ORF">PVAR5_3325</name>
</gene>
<dbReference type="InParanoid" id="V5FY71"/>
<name>V5FY71_BYSSN</name>
<feature type="compositionally biased region" description="Basic and acidic residues" evidence="1">
    <location>
        <begin position="136"/>
        <end position="145"/>
    </location>
</feature>
<dbReference type="Proteomes" id="UP000018001">
    <property type="component" value="Unassembled WGS sequence"/>
</dbReference>
<feature type="region of interest" description="Disordered" evidence="1">
    <location>
        <begin position="77"/>
        <end position="145"/>
    </location>
</feature>
<dbReference type="AlphaFoldDB" id="V5FY71"/>
<dbReference type="EMBL" id="BAUL01000098">
    <property type="protein sequence ID" value="GAD94696.1"/>
    <property type="molecule type" value="Genomic_DNA"/>
</dbReference>
<feature type="compositionally biased region" description="Basic and acidic residues" evidence="1">
    <location>
        <begin position="112"/>
        <end position="123"/>
    </location>
</feature>
<sequence length="272" mass="29449">MPVAARSSSSEAVWGDLVLMFDGDKDEEEIEKFCAMIVLGLPQDAARPLSASGVWALDQRWIRDAHSGGHWYGGVASTLRGDPAENGGTAAHERRDRSTPGPEPAAGEESLGEIREIEREKSDLSSCQRDTSGRTGSEEPKYQREAKVAARVEMDWNWSMEPVTGSRRVSAAGEGLVSAAAREKAALVPLLQATGTRCSAQEGLWWTGDGARNQATGGCLQISLPPPGVSRLESDRGSANRWRTLDMDIVSSLFCVWFQCSIPQRSFLDGVL</sequence>
<organism evidence="2 3">
    <name type="scientific">Byssochlamys spectabilis (strain No. 5 / NBRC 109023)</name>
    <name type="common">Paecilomyces variotii</name>
    <dbReference type="NCBI Taxonomy" id="1356009"/>
    <lineage>
        <taxon>Eukaryota</taxon>
        <taxon>Fungi</taxon>
        <taxon>Dikarya</taxon>
        <taxon>Ascomycota</taxon>
        <taxon>Pezizomycotina</taxon>
        <taxon>Eurotiomycetes</taxon>
        <taxon>Eurotiomycetidae</taxon>
        <taxon>Eurotiales</taxon>
        <taxon>Thermoascaceae</taxon>
        <taxon>Paecilomyces</taxon>
    </lineage>
</organism>
<feature type="compositionally biased region" description="Polar residues" evidence="1">
    <location>
        <begin position="124"/>
        <end position="135"/>
    </location>
</feature>
<evidence type="ECO:0000256" key="1">
    <source>
        <dbReference type="SAM" id="MobiDB-lite"/>
    </source>
</evidence>
<evidence type="ECO:0000313" key="2">
    <source>
        <dbReference type="EMBL" id="GAD94696.1"/>
    </source>
</evidence>
<keyword evidence="3" id="KW-1185">Reference proteome</keyword>
<protein>
    <submittedName>
        <fullName evidence="2">Uncharacterized protein</fullName>
    </submittedName>
</protein>
<proteinExistence type="predicted"/>
<comment type="caution">
    <text evidence="2">The sequence shown here is derived from an EMBL/GenBank/DDBJ whole genome shotgun (WGS) entry which is preliminary data.</text>
</comment>
<reference evidence="3" key="1">
    <citation type="journal article" date="2014" name="Genome Announc.">
        <title>Draft genome sequence of the formaldehyde-resistant fungus Byssochlamys spectabilis No. 5 (anamorph Paecilomyces variotii No. 5) (NBRC109023).</title>
        <authorList>
            <person name="Oka T."/>
            <person name="Ekino K."/>
            <person name="Fukuda K."/>
            <person name="Nomura Y."/>
        </authorList>
    </citation>
    <scope>NUCLEOTIDE SEQUENCE [LARGE SCALE GENOMIC DNA]</scope>
    <source>
        <strain evidence="3">No. 5 / NBRC 109023</strain>
    </source>
</reference>
<dbReference type="HOGENOM" id="CLU_1023057_0_0_1"/>